<proteinExistence type="predicted"/>
<protein>
    <submittedName>
        <fullName evidence="2">Uncharacterized protein</fullName>
    </submittedName>
</protein>
<feature type="region of interest" description="Disordered" evidence="1">
    <location>
        <begin position="1"/>
        <end position="24"/>
    </location>
</feature>
<dbReference type="Gene3D" id="3.80.10.10">
    <property type="entry name" value="Ribonuclease Inhibitor"/>
    <property type="match status" value="2"/>
</dbReference>
<accession>A0A2T0FF13</accession>
<comment type="caution">
    <text evidence="2">The sequence shown here is derived from an EMBL/GenBank/DDBJ whole genome shotgun (WGS) entry which is preliminary data.</text>
</comment>
<dbReference type="GeneID" id="36514929"/>
<dbReference type="InterPro" id="IPR006553">
    <property type="entry name" value="Leu-rich_rpt_Cys-con_subtyp"/>
</dbReference>
<dbReference type="RefSeq" id="XP_024663506.1">
    <property type="nucleotide sequence ID" value="XM_024807738.1"/>
</dbReference>
<dbReference type="PANTHER" id="PTHR13318">
    <property type="entry name" value="PARTNER OF PAIRED, ISOFORM B-RELATED"/>
    <property type="match status" value="1"/>
</dbReference>
<dbReference type="SMART" id="SM00367">
    <property type="entry name" value="LRR_CC"/>
    <property type="match status" value="2"/>
</dbReference>
<evidence type="ECO:0000313" key="2">
    <source>
        <dbReference type="EMBL" id="PRT53560.1"/>
    </source>
</evidence>
<reference evidence="2 3" key="1">
    <citation type="submission" date="2017-04" db="EMBL/GenBank/DDBJ databases">
        <title>Genome sequencing of [Candida] sorbophila.</title>
        <authorList>
            <person name="Ahn J.O."/>
        </authorList>
    </citation>
    <scope>NUCLEOTIDE SEQUENCE [LARGE SCALE GENOMIC DNA]</scope>
    <source>
        <strain evidence="2 3">DS02</strain>
    </source>
</reference>
<dbReference type="AlphaFoldDB" id="A0A2T0FF13"/>
<dbReference type="OrthoDB" id="9994419at2759"/>
<dbReference type="InterPro" id="IPR032675">
    <property type="entry name" value="LRR_dom_sf"/>
</dbReference>
<dbReference type="STRING" id="45607.A0A2T0FF13"/>
<dbReference type="GO" id="GO:0031146">
    <property type="term" value="P:SCF-dependent proteasomal ubiquitin-dependent protein catabolic process"/>
    <property type="evidence" value="ECO:0007669"/>
    <property type="project" value="TreeGrafter"/>
</dbReference>
<dbReference type="SUPFAM" id="SSF81383">
    <property type="entry name" value="F-box domain"/>
    <property type="match status" value="1"/>
</dbReference>
<name>A0A2T0FF13_9ASCO</name>
<sequence length="562" mass="63586">MPHIEEYSPDWDTPAAAKERRRSSLSRRNSSVWLASAAMDSQGPSRAVSRCPSGWNLTGLTPLTPLTPVIPHKKKRSLDSLPQEILTIILQYVVSSDTGPADLCRLLATCGRIYDLGVAMLYRHVVFRTPHAFDKFRWSIEGTGYGQHVRVFDFSAFTSVGLGRTKRMNSEIQMVTASTIRRALDLCSQLVEFLAAESIDTDLDAAVLDQLLTMPVLQTLDFCGATAPQFIEQLHGSLVMQQDFSFYTLTKLSLHCCNTIPAETLTAFLSKCPNLTRLDVTHTQLTDEALHAVPPTVQLTHLSLSRCVRVSNHSVVRFLVLHPACKKLKWLNLMFEATKPNPLGHRDIDTILRFLPKGMTYLNIYGQKVTDDLLQLIDTSKLRSLWLGYTQVTMKGLEHFLPSCRSLKFVNLSGIPSISTWTLKSQEFQNLSSTVDMFEFSPETLDKLAKMRGFFVFQGRGRRCWLFRSKDKVLEREQSQHNLRQTSFSFGQVALDRINARNQARRPMVQVQQTEKPPPSWDPIWRYASVKVNVSLIGLGNVSSPAIYGNEGFYNYYAYHNI</sequence>
<dbReference type="PANTHER" id="PTHR13318:SF190">
    <property type="entry name" value="PARTNER OF PAIRED, ISOFORM B"/>
    <property type="match status" value="1"/>
</dbReference>
<dbReference type="SUPFAM" id="SSF52047">
    <property type="entry name" value="RNI-like"/>
    <property type="match status" value="1"/>
</dbReference>
<keyword evidence="3" id="KW-1185">Reference proteome</keyword>
<evidence type="ECO:0000313" key="3">
    <source>
        <dbReference type="Proteomes" id="UP000238350"/>
    </source>
</evidence>
<dbReference type="EMBL" id="NDIQ01000001">
    <property type="protein sequence ID" value="PRT53560.1"/>
    <property type="molecule type" value="Genomic_DNA"/>
</dbReference>
<organism evidence="2 3">
    <name type="scientific">Wickerhamiella sorbophila</name>
    <dbReference type="NCBI Taxonomy" id="45607"/>
    <lineage>
        <taxon>Eukaryota</taxon>
        <taxon>Fungi</taxon>
        <taxon>Dikarya</taxon>
        <taxon>Ascomycota</taxon>
        <taxon>Saccharomycotina</taxon>
        <taxon>Dipodascomycetes</taxon>
        <taxon>Dipodascales</taxon>
        <taxon>Trichomonascaceae</taxon>
        <taxon>Wickerhamiella</taxon>
    </lineage>
</organism>
<gene>
    <name evidence="2" type="ORF">B9G98_01180</name>
</gene>
<evidence type="ECO:0000256" key="1">
    <source>
        <dbReference type="SAM" id="MobiDB-lite"/>
    </source>
</evidence>
<dbReference type="Proteomes" id="UP000238350">
    <property type="component" value="Unassembled WGS sequence"/>
</dbReference>
<dbReference type="GO" id="GO:0019005">
    <property type="term" value="C:SCF ubiquitin ligase complex"/>
    <property type="evidence" value="ECO:0007669"/>
    <property type="project" value="TreeGrafter"/>
</dbReference>
<dbReference type="InterPro" id="IPR036047">
    <property type="entry name" value="F-box-like_dom_sf"/>
</dbReference>
<dbReference type="CDD" id="cd09917">
    <property type="entry name" value="F-box_SF"/>
    <property type="match status" value="1"/>
</dbReference>